<dbReference type="InterPro" id="IPR006096">
    <property type="entry name" value="Glu/Leu/Phe/Val/Trp_DH_C"/>
</dbReference>
<protein>
    <recommendedName>
        <fullName evidence="1">Glutamate/phenylalanine/leucine/valine/L-tryptophan dehydrogenase C-terminal domain-containing protein</fullName>
    </recommendedName>
</protein>
<feature type="domain" description="Glutamate/phenylalanine/leucine/valine/L-tryptophan dehydrogenase C-terminal" evidence="1">
    <location>
        <begin position="5"/>
        <end position="119"/>
    </location>
</feature>
<gene>
    <name evidence="2" type="ORF">TL16_g04503</name>
</gene>
<dbReference type="Pfam" id="PF00208">
    <property type="entry name" value="ELFV_dehydrog"/>
    <property type="match status" value="1"/>
</dbReference>
<proteinExistence type="predicted"/>
<evidence type="ECO:0000313" key="2">
    <source>
        <dbReference type="EMBL" id="GMH66773.1"/>
    </source>
</evidence>
<dbReference type="GO" id="GO:0004354">
    <property type="term" value="F:glutamate dehydrogenase (NADP+) activity"/>
    <property type="evidence" value="ECO:0007669"/>
    <property type="project" value="TreeGrafter"/>
</dbReference>
<dbReference type="GO" id="GO:0006537">
    <property type="term" value="P:glutamate biosynthetic process"/>
    <property type="evidence" value="ECO:0007669"/>
    <property type="project" value="TreeGrafter"/>
</dbReference>
<accession>A0A9W7ACL1</accession>
<evidence type="ECO:0000259" key="1">
    <source>
        <dbReference type="Pfam" id="PF00208"/>
    </source>
</evidence>
<dbReference type="GO" id="GO:0005829">
    <property type="term" value="C:cytosol"/>
    <property type="evidence" value="ECO:0007669"/>
    <property type="project" value="TreeGrafter"/>
</dbReference>
<dbReference type="Gene3D" id="3.40.50.720">
    <property type="entry name" value="NAD(P)-binding Rossmann-like Domain"/>
    <property type="match status" value="1"/>
</dbReference>
<name>A0A9W7ACL1_9STRA</name>
<comment type="caution">
    <text evidence="2">The sequence shown here is derived from an EMBL/GenBank/DDBJ whole genome shotgun (WGS) entry which is preliminary data.</text>
</comment>
<dbReference type="Proteomes" id="UP001162640">
    <property type="component" value="Unassembled WGS sequence"/>
</dbReference>
<dbReference type="InterPro" id="IPR050724">
    <property type="entry name" value="Glu_Leu_Phe_Val_DH"/>
</dbReference>
<organism evidence="2 3">
    <name type="scientific">Triparma laevis f. inornata</name>
    <dbReference type="NCBI Taxonomy" id="1714386"/>
    <lineage>
        <taxon>Eukaryota</taxon>
        <taxon>Sar</taxon>
        <taxon>Stramenopiles</taxon>
        <taxon>Ochrophyta</taxon>
        <taxon>Bolidophyceae</taxon>
        <taxon>Parmales</taxon>
        <taxon>Triparmaceae</taxon>
        <taxon>Triparma</taxon>
    </lineage>
</organism>
<dbReference type="SUPFAM" id="SSF51735">
    <property type="entry name" value="NAD(P)-binding Rossmann-fold domains"/>
    <property type="match status" value="1"/>
</dbReference>
<reference evidence="3" key="1">
    <citation type="journal article" date="2023" name="Commun. Biol.">
        <title>Genome analysis of Parmales, the sister group of diatoms, reveals the evolutionary specialization of diatoms from phago-mixotrophs to photoautotrophs.</title>
        <authorList>
            <person name="Ban H."/>
            <person name="Sato S."/>
            <person name="Yoshikawa S."/>
            <person name="Yamada K."/>
            <person name="Nakamura Y."/>
            <person name="Ichinomiya M."/>
            <person name="Sato N."/>
            <person name="Blanc-Mathieu R."/>
            <person name="Endo H."/>
            <person name="Kuwata A."/>
            <person name="Ogata H."/>
        </authorList>
    </citation>
    <scope>NUCLEOTIDE SEQUENCE [LARGE SCALE GENOMIC DNA]</scope>
</reference>
<dbReference type="EMBL" id="BLQM01000125">
    <property type="protein sequence ID" value="GMH66773.1"/>
    <property type="molecule type" value="Genomic_DNA"/>
</dbReference>
<dbReference type="AlphaFoldDB" id="A0A9W7ACL1"/>
<dbReference type="InterPro" id="IPR036291">
    <property type="entry name" value="NAD(P)-bd_dom_sf"/>
</dbReference>
<evidence type="ECO:0000313" key="3">
    <source>
        <dbReference type="Proteomes" id="UP001162640"/>
    </source>
</evidence>
<dbReference type="PANTHER" id="PTHR43571">
    <property type="entry name" value="NADP-SPECIFIC GLUTAMATE DEHYDROGENASE 1-RELATED"/>
    <property type="match status" value="1"/>
</dbReference>
<sequence length="121" mass="13217">MSSRNNILEQNINTARYARPGVIEGGYSSVTPEARKEIKKQGMHYLPSSVSLTGPTLVSGMEREFQGKKVTDEDLKNDVNRVFNEVKSTAQEFNTRGDLHAGSAIMGFLRVANVMAAQGAV</sequence>
<dbReference type="PANTHER" id="PTHR43571:SF1">
    <property type="entry name" value="NADP-SPECIFIC GLUTAMATE DEHYDROGENASE 1-RELATED"/>
    <property type="match status" value="1"/>
</dbReference>